<evidence type="ECO:0000256" key="5">
    <source>
        <dbReference type="ARBA" id="ARBA00022517"/>
    </source>
</evidence>
<evidence type="ECO:0000259" key="9">
    <source>
        <dbReference type="Pfam" id="PF14615"/>
    </source>
</evidence>
<evidence type="ECO:0000256" key="8">
    <source>
        <dbReference type="SAM" id="MobiDB-lite"/>
    </source>
</evidence>
<dbReference type="GO" id="GO:0000027">
    <property type="term" value="P:ribosomal large subunit assembly"/>
    <property type="evidence" value="ECO:0007669"/>
    <property type="project" value="TreeGrafter"/>
</dbReference>
<keyword evidence="5" id="KW-0690">Ribosome biogenesis</keyword>
<name>A0A0V1PT13_9ASCO</name>
<dbReference type="PANTHER" id="PTHR28127">
    <property type="entry name" value="RIBOSOME ASSEMBLY PROTEIN 3"/>
    <property type="match status" value="1"/>
</dbReference>
<evidence type="ECO:0000256" key="1">
    <source>
        <dbReference type="ARBA" id="ARBA00003035"/>
    </source>
</evidence>
<evidence type="ECO:0000256" key="7">
    <source>
        <dbReference type="ARBA" id="ARBA00023274"/>
    </source>
</evidence>
<proteinExistence type="inferred from homology"/>
<dbReference type="OrthoDB" id="69550at2759"/>
<accession>A0A0V1PT13</accession>
<dbReference type="EMBL" id="LMYN01000147">
    <property type="protein sequence ID" value="KRZ99395.1"/>
    <property type="molecule type" value="Genomic_DNA"/>
</dbReference>
<feature type="region of interest" description="Disordered" evidence="8">
    <location>
        <begin position="1"/>
        <end position="94"/>
    </location>
</feature>
<protein>
    <recommendedName>
        <fullName evidence="4">Ribosome assembly protein 3</fullName>
    </recommendedName>
</protein>
<evidence type="ECO:0000313" key="10">
    <source>
        <dbReference type="EMBL" id="KRZ99395.1"/>
    </source>
</evidence>
<organism evidence="10 11">
    <name type="scientific">Debaryomyces fabryi</name>
    <dbReference type="NCBI Taxonomy" id="58627"/>
    <lineage>
        <taxon>Eukaryota</taxon>
        <taxon>Fungi</taxon>
        <taxon>Dikarya</taxon>
        <taxon>Ascomycota</taxon>
        <taxon>Saccharomycotina</taxon>
        <taxon>Pichiomycetes</taxon>
        <taxon>Debaryomycetaceae</taxon>
        <taxon>Debaryomyces</taxon>
    </lineage>
</organism>
<dbReference type="GeneID" id="26841864"/>
<evidence type="ECO:0000256" key="4">
    <source>
        <dbReference type="ARBA" id="ARBA00015339"/>
    </source>
</evidence>
<gene>
    <name evidence="10" type="ORF">AC631_04855</name>
</gene>
<comment type="subcellular location">
    <subcellularLocation>
        <location evidence="2">Nucleus</location>
        <location evidence="2">Nucleolus</location>
    </subcellularLocation>
</comment>
<dbReference type="Pfam" id="PF14615">
    <property type="entry name" value="Rsa3"/>
    <property type="match status" value="1"/>
</dbReference>
<dbReference type="AlphaFoldDB" id="A0A0V1PT13"/>
<feature type="compositionally biased region" description="Acidic residues" evidence="8">
    <location>
        <begin position="64"/>
        <end position="75"/>
    </location>
</feature>
<evidence type="ECO:0000256" key="3">
    <source>
        <dbReference type="ARBA" id="ARBA00006256"/>
    </source>
</evidence>
<comment type="function">
    <text evidence="1">Required for efficient biogenesis of the 60S ribosomal subunit.</text>
</comment>
<dbReference type="InterPro" id="IPR028217">
    <property type="entry name" value="Rsa3_C"/>
</dbReference>
<evidence type="ECO:0000313" key="11">
    <source>
        <dbReference type="Proteomes" id="UP000054251"/>
    </source>
</evidence>
<keyword evidence="7" id="KW-0687">Ribonucleoprotein</keyword>
<dbReference type="GO" id="GO:0005730">
    <property type="term" value="C:nucleolus"/>
    <property type="evidence" value="ECO:0007669"/>
    <property type="project" value="UniProtKB-SubCell"/>
</dbReference>
<evidence type="ECO:0000256" key="2">
    <source>
        <dbReference type="ARBA" id="ARBA00004604"/>
    </source>
</evidence>
<feature type="compositionally biased region" description="Polar residues" evidence="8">
    <location>
        <begin position="76"/>
        <end position="85"/>
    </location>
</feature>
<keyword evidence="11" id="KW-1185">Reference proteome</keyword>
<comment type="similarity">
    <text evidence="3">Belongs to the RSA3 family.</text>
</comment>
<dbReference type="RefSeq" id="XP_015465498.1">
    <property type="nucleotide sequence ID" value="XM_015613684.1"/>
</dbReference>
<dbReference type="PANTHER" id="PTHR28127:SF1">
    <property type="entry name" value="RIBOSOME ASSEMBLY PROTEIN 3"/>
    <property type="match status" value="1"/>
</dbReference>
<keyword evidence="6" id="KW-0539">Nucleus</keyword>
<feature type="compositionally biased region" description="Low complexity" evidence="8">
    <location>
        <begin position="32"/>
        <end position="42"/>
    </location>
</feature>
<comment type="caution">
    <text evidence="10">The sequence shown here is derived from an EMBL/GenBank/DDBJ whole genome shotgun (WGS) entry which is preliminary data.</text>
</comment>
<feature type="compositionally biased region" description="Basic and acidic residues" evidence="8">
    <location>
        <begin position="50"/>
        <end position="59"/>
    </location>
</feature>
<evidence type="ECO:0000256" key="6">
    <source>
        <dbReference type="ARBA" id="ARBA00023242"/>
    </source>
</evidence>
<dbReference type="InterPro" id="IPR051898">
    <property type="entry name" value="Ribosome_Assembly_3"/>
</dbReference>
<dbReference type="GO" id="GO:0030687">
    <property type="term" value="C:preribosome, large subunit precursor"/>
    <property type="evidence" value="ECO:0007669"/>
    <property type="project" value="TreeGrafter"/>
</dbReference>
<sequence>MAAAQVKNEKIGNPKSNRRRRKKRRTEDFSSDSESSSSSSSDESMDDATEEAKPIKEIKGINIDDIDITSDEEGDVSSQNKQNQLRPEPLTNETHEKLSNIKLTTSKLTSVGGSSKNSNIDINQVKKTLSKDKDQLNNEYLMLMASSFSNDLDELRKKPDFTDKSLVMLAKTLQSGSNMFDEDTLNAILEK</sequence>
<reference evidence="10 11" key="1">
    <citation type="submission" date="2015-11" db="EMBL/GenBank/DDBJ databases">
        <title>The genome of Debaryomyces fabryi.</title>
        <authorList>
            <person name="Tafer H."/>
            <person name="Lopandic K."/>
        </authorList>
    </citation>
    <scope>NUCLEOTIDE SEQUENCE [LARGE SCALE GENOMIC DNA]</scope>
    <source>
        <strain evidence="10 11">CBS 789</strain>
    </source>
</reference>
<dbReference type="Proteomes" id="UP000054251">
    <property type="component" value="Unassembled WGS sequence"/>
</dbReference>
<feature type="domain" description="Ribosome-assembly protein 3 C-terminal" evidence="9">
    <location>
        <begin position="136"/>
        <end position="181"/>
    </location>
</feature>